<gene>
    <name evidence="1" type="ORF">RHMOL_Rhmol10G0290600</name>
</gene>
<proteinExistence type="predicted"/>
<dbReference type="EMBL" id="CM046397">
    <property type="protein sequence ID" value="KAI8536878.1"/>
    <property type="molecule type" value="Genomic_DNA"/>
</dbReference>
<evidence type="ECO:0000313" key="2">
    <source>
        <dbReference type="Proteomes" id="UP001062846"/>
    </source>
</evidence>
<reference evidence="1" key="1">
    <citation type="submission" date="2022-02" db="EMBL/GenBank/DDBJ databases">
        <title>Plant Genome Project.</title>
        <authorList>
            <person name="Zhang R.-G."/>
        </authorList>
    </citation>
    <scope>NUCLEOTIDE SEQUENCE</scope>
    <source>
        <strain evidence="1">AT1</strain>
    </source>
</reference>
<comment type="caution">
    <text evidence="1">The sequence shown here is derived from an EMBL/GenBank/DDBJ whole genome shotgun (WGS) entry which is preliminary data.</text>
</comment>
<keyword evidence="2" id="KW-1185">Reference proteome</keyword>
<dbReference type="Proteomes" id="UP001062846">
    <property type="component" value="Chromosome 10"/>
</dbReference>
<organism evidence="1 2">
    <name type="scientific">Rhododendron molle</name>
    <name type="common">Chinese azalea</name>
    <name type="synonym">Azalea mollis</name>
    <dbReference type="NCBI Taxonomy" id="49168"/>
    <lineage>
        <taxon>Eukaryota</taxon>
        <taxon>Viridiplantae</taxon>
        <taxon>Streptophyta</taxon>
        <taxon>Embryophyta</taxon>
        <taxon>Tracheophyta</taxon>
        <taxon>Spermatophyta</taxon>
        <taxon>Magnoliopsida</taxon>
        <taxon>eudicotyledons</taxon>
        <taxon>Gunneridae</taxon>
        <taxon>Pentapetalae</taxon>
        <taxon>asterids</taxon>
        <taxon>Ericales</taxon>
        <taxon>Ericaceae</taxon>
        <taxon>Ericoideae</taxon>
        <taxon>Rhodoreae</taxon>
        <taxon>Rhododendron</taxon>
    </lineage>
</organism>
<accession>A0ACC0M976</accession>
<evidence type="ECO:0000313" key="1">
    <source>
        <dbReference type="EMBL" id="KAI8536878.1"/>
    </source>
</evidence>
<protein>
    <submittedName>
        <fullName evidence="1">Uncharacterized protein</fullName>
    </submittedName>
</protein>
<name>A0ACC0M976_RHOML</name>
<sequence>MRTCKNEVNPRRPTRGLVITRSSGRARKRGVQSTVGRGRGAIADGAAPQSSQVSVGIDGATPQASQVSVGTDGGGTKRGRLLMVVEPEVEREG</sequence>